<dbReference type="AlphaFoldDB" id="A0A392QSJ8"/>
<dbReference type="EMBL" id="LXQA010155469">
    <property type="protein sequence ID" value="MCI26814.1"/>
    <property type="molecule type" value="Genomic_DNA"/>
</dbReference>
<feature type="non-terminal residue" evidence="1">
    <location>
        <position position="165"/>
    </location>
</feature>
<reference evidence="1 2" key="1">
    <citation type="journal article" date="2018" name="Front. Plant Sci.">
        <title>Red Clover (Trifolium pratense) and Zigzag Clover (T. medium) - A Picture of Genomic Similarities and Differences.</title>
        <authorList>
            <person name="Dluhosova J."/>
            <person name="Istvanek J."/>
            <person name="Nedelnik J."/>
            <person name="Repkova J."/>
        </authorList>
    </citation>
    <scope>NUCLEOTIDE SEQUENCE [LARGE SCALE GENOMIC DNA]</scope>
    <source>
        <strain evidence="2">cv. 10/8</strain>
        <tissue evidence="1">Leaf</tissue>
    </source>
</reference>
<protein>
    <submittedName>
        <fullName evidence="1">Putative ribonuclease H protein</fullName>
    </submittedName>
</protein>
<evidence type="ECO:0000313" key="1">
    <source>
        <dbReference type="EMBL" id="MCI26814.1"/>
    </source>
</evidence>
<sequence length="165" mass="19729">MNVHDGVVAHQADSSLWKAIVKLWPKLQHMFWALGDGNNINVWREKWLDENSRICEMVEYRPEDMRELKIVDIIDEHGSWNYAMMQQHIPHNMLQKAGRDVMLWPGNNMSQFTLHSAYEKLAENDIDRVQLTDRAWTRIWRIPTVERVRVFAWIIKHDRLLTNAR</sequence>
<evidence type="ECO:0000313" key="2">
    <source>
        <dbReference type="Proteomes" id="UP000265520"/>
    </source>
</evidence>
<dbReference type="Proteomes" id="UP000265520">
    <property type="component" value="Unassembled WGS sequence"/>
</dbReference>
<accession>A0A392QSJ8</accession>
<comment type="caution">
    <text evidence="1">The sequence shown here is derived from an EMBL/GenBank/DDBJ whole genome shotgun (WGS) entry which is preliminary data.</text>
</comment>
<organism evidence="1 2">
    <name type="scientific">Trifolium medium</name>
    <dbReference type="NCBI Taxonomy" id="97028"/>
    <lineage>
        <taxon>Eukaryota</taxon>
        <taxon>Viridiplantae</taxon>
        <taxon>Streptophyta</taxon>
        <taxon>Embryophyta</taxon>
        <taxon>Tracheophyta</taxon>
        <taxon>Spermatophyta</taxon>
        <taxon>Magnoliopsida</taxon>
        <taxon>eudicotyledons</taxon>
        <taxon>Gunneridae</taxon>
        <taxon>Pentapetalae</taxon>
        <taxon>rosids</taxon>
        <taxon>fabids</taxon>
        <taxon>Fabales</taxon>
        <taxon>Fabaceae</taxon>
        <taxon>Papilionoideae</taxon>
        <taxon>50 kb inversion clade</taxon>
        <taxon>NPAAA clade</taxon>
        <taxon>Hologalegina</taxon>
        <taxon>IRL clade</taxon>
        <taxon>Trifolieae</taxon>
        <taxon>Trifolium</taxon>
    </lineage>
</organism>
<proteinExistence type="predicted"/>
<keyword evidence="2" id="KW-1185">Reference proteome</keyword>
<name>A0A392QSJ8_9FABA</name>